<reference evidence="6" key="1">
    <citation type="submission" date="2022-01" db="EMBL/GenBank/DDBJ databases">
        <title>Draft genome of Methanogenium marinum DSM 15558.</title>
        <authorList>
            <person name="Chen S.-C."/>
            <person name="You Y.-T."/>
        </authorList>
    </citation>
    <scope>NUCLEOTIDE SEQUENCE</scope>
    <source>
        <strain evidence="6">DSM 15558</strain>
    </source>
</reference>
<comment type="caution">
    <text evidence="6">The sequence shown here is derived from an EMBL/GenBank/DDBJ whole genome shotgun (WGS) entry which is preliminary data.</text>
</comment>
<comment type="similarity">
    <text evidence="1">Belongs to the type-I restriction system S methylase family.</text>
</comment>
<keyword evidence="6" id="KW-0540">Nuclease</keyword>
<dbReference type="EMBL" id="JAKELO010000002">
    <property type="protein sequence ID" value="MDE4908790.1"/>
    <property type="molecule type" value="Genomic_DNA"/>
</dbReference>
<sequence>MNTFLENTEESQSELYELPDGWIVTSIGEILELNYGKGLPKRSRVDTGDIPVYGSNGIVGHHNLPIVNSPGLIIGRKGTAGSVHISKEPFYPIDTTYFIEESKNLSLLFSYYLLHSLNLNSLDKSTAIPGLNRNDAYSVKIPLPPLPEQHRIVEKIEEEFTRLDAGVSALKKAKALIPKYRQSVLKAAMCGDLTEEWRAEHPDIESAEVLVEKIKTQDRKTSEPTYNSPDYSLPEGWTWINLANLAWDSGYGTSVKCDSSWEGHPILRIPNIYKNKISLDKLKYAPASENLDSSKALEKGDLLIIRTNGSKDLIGRSAIVMSNFDSPHYFASYLIRYRLIDNEIIWHWLGLIWNSNYIRNKIEKMAATTAGQYNINLKKLNGLSFPLPPLPEQHEIVCEIERRFSVIDEMEKAVNDSLAKAERLRQSVLKKAFEGRLVPQNPDDEPASVLLERIKAEKEQRAAEEKARKKELKEQKKRHS</sequence>
<evidence type="ECO:0000256" key="3">
    <source>
        <dbReference type="ARBA" id="ARBA00023125"/>
    </source>
</evidence>
<dbReference type="RefSeq" id="WP_274925402.1">
    <property type="nucleotide sequence ID" value="NZ_JAKELO010000002.1"/>
</dbReference>
<feature type="region of interest" description="Disordered" evidence="4">
    <location>
        <begin position="460"/>
        <end position="480"/>
    </location>
</feature>
<evidence type="ECO:0000313" key="6">
    <source>
        <dbReference type="EMBL" id="MDE4908790.1"/>
    </source>
</evidence>
<dbReference type="InterPro" id="IPR044946">
    <property type="entry name" value="Restrct_endonuc_typeI_TRD_sf"/>
</dbReference>
<name>A0A9Q4KVY1_9EURY</name>
<evidence type="ECO:0000256" key="1">
    <source>
        <dbReference type="ARBA" id="ARBA00010923"/>
    </source>
</evidence>
<dbReference type="Proteomes" id="UP001143747">
    <property type="component" value="Unassembled WGS sequence"/>
</dbReference>
<dbReference type="CDD" id="cd17267">
    <property type="entry name" value="RMtype1_S_EcoAO83I-TRD1-CR1_like"/>
    <property type="match status" value="1"/>
</dbReference>
<dbReference type="Gene3D" id="3.90.220.20">
    <property type="entry name" value="DNA methylase specificity domains"/>
    <property type="match status" value="2"/>
</dbReference>
<dbReference type="PANTHER" id="PTHR43140:SF1">
    <property type="entry name" value="TYPE I RESTRICTION ENZYME ECOKI SPECIFICITY SUBUNIT"/>
    <property type="match status" value="1"/>
</dbReference>
<evidence type="ECO:0000259" key="5">
    <source>
        <dbReference type="Pfam" id="PF01420"/>
    </source>
</evidence>
<keyword evidence="6" id="KW-0255">Endonuclease</keyword>
<evidence type="ECO:0000256" key="4">
    <source>
        <dbReference type="SAM" id="MobiDB-lite"/>
    </source>
</evidence>
<evidence type="ECO:0000313" key="7">
    <source>
        <dbReference type="Proteomes" id="UP001143747"/>
    </source>
</evidence>
<keyword evidence="7" id="KW-1185">Reference proteome</keyword>
<accession>A0A9Q4KVY1</accession>
<gene>
    <name evidence="6" type="ORF">L0665_09240</name>
</gene>
<dbReference type="InterPro" id="IPR000055">
    <property type="entry name" value="Restrct_endonuc_typeI_TRD"/>
</dbReference>
<proteinExistence type="inferred from homology"/>
<keyword evidence="6" id="KW-0378">Hydrolase</keyword>
<feature type="domain" description="Type I restriction modification DNA specificity" evidence="5">
    <location>
        <begin position="19"/>
        <end position="157"/>
    </location>
</feature>
<dbReference type="PANTHER" id="PTHR43140">
    <property type="entry name" value="TYPE-1 RESTRICTION ENZYME ECOKI SPECIFICITY PROTEIN"/>
    <property type="match status" value="1"/>
</dbReference>
<feature type="compositionally biased region" description="Basic and acidic residues" evidence="4">
    <location>
        <begin position="460"/>
        <end position="474"/>
    </location>
</feature>
<dbReference type="InterPro" id="IPR051212">
    <property type="entry name" value="Type-I_RE_S_subunit"/>
</dbReference>
<evidence type="ECO:0000256" key="2">
    <source>
        <dbReference type="ARBA" id="ARBA00022747"/>
    </source>
</evidence>
<protein>
    <submittedName>
        <fullName evidence="6">Restriction endonuclease subunit S</fullName>
        <ecNumber evidence="6">3.1.21.-</ecNumber>
    </submittedName>
</protein>
<keyword evidence="2" id="KW-0680">Restriction system</keyword>
<keyword evidence="3" id="KW-0238">DNA-binding</keyword>
<dbReference type="GO" id="GO:0009307">
    <property type="term" value="P:DNA restriction-modification system"/>
    <property type="evidence" value="ECO:0007669"/>
    <property type="project" value="UniProtKB-KW"/>
</dbReference>
<dbReference type="EC" id="3.1.21.-" evidence="6"/>
<dbReference type="Pfam" id="PF01420">
    <property type="entry name" value="Methylase_S"/>
    <property type="match status" value="2"/>
</dbReference>
<feature type="domain" description="Type I restriction modification DNA specificity" evidence="5">
    <location>
        <begin position="263"/>
        <end position="412"/>
    </location>
</feature>
<organism evidence="6 7">
    <name type="scientific">Methanogenium marinum</name>
    <dbReference type="NCBI Taxonomy" id="348610"/>
    <lineage>
        <taxon>Archaea</taxon>
        <taxon>Methanobacteriati</taxon>
        <taxon>Methanobacteriota</taxon>
        <taxon>Stenosarchaea group</taxon>
        <taxon>Methanomicrobia</taxon>
        <taxon>Methanomicrobiales</taxon>
        <taxon>Methanomicrobiaceae</taxon>
        <taxon>Methanogenium</taxon>
    </lineage>
</organism>
<dbReference type="SUPFAM" id="SSF116734">
    <property type="entry name" value="DNA methylase specificity domain"/>
    <property type="match status" value="2"/>
</dbReference>
<dbReference type="CDD" id="cd17517">
    <property type="entry name" value="RMtype1_S_EcoKI_StySPI-TRD2-CR2_like"/>
    <property type="match status" value="1"/>
</dbReference>
<dbReference type="GO" id="GO:0004519">
    <property type="term" value="F:endonuclease activity"/>
    <property type="evidence" value="ECO:0007669"/>
    <property type="project" value="UniProtKB-KW"/>
</dbReference>
<dbReference type="GO" id="GO:0016787">
    <property type="term" value="F:hydrolase activity"/>
    <property type="evidence" value="ECO:0007669"/>
    <property type="project" value="UniProtKB-KW"/>
</dbReference>
<dbReference type="GO" id="GO:0003677">
    <property type="term" value="F:DNA binding"/>
    <property type="evidence" value="ECO:0007669"/>
    <property type="project" value="UniProtKB-KW"/>
</dbReference>
<dbReference type="AlphaFoldDB" id="A0A9Q4KVY1"/>